<gene>
    <name evidence="2" type="ORF">NPX13_g11124</name>
</gene>
<dbReference type="Proteomes" id="UP001148614">
    <property type="component" value="Unassembled WGS sequence"/>
</dbReference>
<dbReference type="VEuPathDB" id="FungiDB:F4678DRAFT_324898"/>
<dbReference type="Pfam" id="PF00702">
    <property type="entry name" value="Hydrolase"/>
    <property type="match status" value="1"/>
</dbReference>
<comment type="caution">
    <text evidence="2">The sequence shown here is derived from an EMBL/GenBank/DDBJ whole genome shotgun (WGS) entry which is preliminary data.</text>
</comment>
<evidence type="ECO:0000313" key="2">
    <source>
        <dbReference type="EMBL" id="KAJ3552393.1"/>
    </source>
</evidence>
<keyword evidence="3" id="KW-1185">Reference proteome</keyword>
<protein>
    <recommendedName>
        <fullName evidence="4">Haloacid dehalogenase</fullName>
    </recommendedName>
</protein>
<dbReference type="InterPro" id="IPR051540">
    <property type="entry name" value="S-2-haloacid_dehalogenase"/>
</dbReference>
<dbReference type="PANTHER" id="PTHR43316">
    <property type="entry name" value="HYDROLASE, HALOACID DELAHOGENASE-RELATED"/>
    <property type="match status" value="1"/>
</dbReference>
<proteinExistence type="predicted"/>
<dbReference type="SUPFAM" id="SSF56784">
    <property type="entry name" value="HAD-like"/>
    <property type="match status" value="1"/>
</dbReference>
<dbReference type="Gene3D" id="3.40.50.1000">
    <property type="entry name" value="HAD superfamily/HAD-like"/>
    <property type="match status" value="1"/>
</dbReference>
<dbReference type="AlphaFoldDB" id="A0A9W8N3H5"/>
<dbReference type="InterPro" id="IPR036412">
    <property type="entry name" value="HAD-like_sf"/>
</dbReference>
<accession>A0A9W8N3H5</accession>
<dbReference type="GO" id="GO:0016787">
    <property type="term" value="F:hydrolase activity"/>
    <property type="evidence" value="ECO:0007669"/>
    <property type="project" value="UniProtKB-KW"/>
</dbReference>
<name>A0A9W8N3H5_9PEZI</name>
<reference evidence="2" key="1">
    <citation type="submission" date="2022-07" db="EMBL/GenBank/DDBJ databases">
        <title>Genome Sequence of Xylaria arbuscula.</title>
        <authorList>
            <person name="Buettner E."/>
        </authorList>
    </citation>
    <scope>NUCLEOTIDE SEQUENCE</scope>
    <source>
        <strain evidence="2">VT107</strain>
    </source>
</reference>
<organism evidence="2 3">
    <name type="scientific">Xylaria arbuscula</name>
    <dbReference type="NCBI Taxonomy" id="114810"/>
    <lineage>
        <taxon>Eukaryota</taxon>
        <taxon>Fungi</taxon>
        <taxon>Dikarya</taxon>
        <taxon>Ascomycota</taxon>
        <taxon>Pezizomycotina</taxon>
        <taxon>Sordariomycetes</taxon>
        <taxon>Xylariomycetidae</taxon>
        <taxon>Xylariales</taxon>
        <taxon>Xylariaceae</taxon>
        <taxon>Xylaria</taxon>
    </lineage>
</organism>
<dbReference type="Gene3D" id="1.10.150.750">
    <property type="match status" value="1"/>
</dbReference>
<dbReference type="EMBL" id="JANPWZ010003494">
    <property type="protein sequence ID" value="KAJ3552393.1"/>
    <property type="molecule type" value="Genomic_DNA"/>
</dbReference>
<keyword evidence="1" id="KW-0378">Hydrolase</keyword>
<sequence>MAPSYPDLTTFKALSFDCYGTLIDWETGLQKSLYPLISQLPANHPLKTDPPTKAMVRLDDIIKEHQQRTPTLPYNEMLVMSLSDLAHEAGISVPDSVSEPFGNSVGTWGAFPDTVAGLQKLAKHYKLIILSNVDNANITATVEKQLAPARFDAVYTAQDIGSYKPSHANFEYLFAHAKDELGIDWTQGNLLHVARSLTADHVPAKELGLRSVWISRGGEKKDGEGVGGSLDKLKDKVGNEWRFDTIGAFADEVERQFAAKKS</sequence>
<evidence type="ECO:0000256" key="1">
    <source>
        <dbReference type="ARBA" id="ARBA00022801"/>
    </source>
</evidence>
<evidence type="ECO:0000313" key="3">
    <source>
        <dbReference type="Proteomes" id="UP001148614"/>
    </source>
</evidence>
<dbReference type="PANTHER" id="PTHR43316:SF9">
    <property type="entry name" value="ACID DEHALOGENASE, PUTATIVE (AFU_ORTHOLOGUE AFUA_6G14460)-RELATED"/>
    <property type="match status" value="1"/>
</dbReference>
<dbReference type="InterPro" id="IPR023214">
    <property type="entry name" value="HAD_sf"/>
</dbReference>
<evidence type="ECO:0008006" key="4">
    <source>
        <dbReference type="Google" id="ProtNLM"/>
    </source>
</evidence>